<dbReference type="InterPro" id="IPR018893">
    <property type="entry name" value="T8SS_CsgF"/>
</dbReference>
<dbReference type="HOGENOM" id="CLU_136740_0_0_6"/>
<dbReference type="Pfam" id="PF10614">
    <property type="entry name" value="CsgF"/>
    <property type="match status" value="1"/>
</dbReference>
<sequence length="132" mass="13776">MKPLAIAGLLLASTGAIGSELIYTPTNPAFGGNPINGNYLLSNAQAQDTYKNPDLGEGYSTPSDLDRFTSSLQSRLLSQLLTDVGSGNSGSIETDAFIVDLVDIDGVLTVTITDRETNEVTEIVVSGLNPGN</sequence>
<proteinExistence type="predicted"/>
<protein>
    <recommendedName>
        <fullName evidence="2">Curli production assembly/transport component CsgF</fullName>
    </recommendedName>
</protein>
<dbReference type="KEGG" id="saga:M5M_08985"/>
<dbReference type="AlphaFoldDB" id="K4KIK7"/>
<evidence type="ECO:0000313" key="5">
    <source>
        <dbReference type="EMBL" id="AFU98984.1"/>
    </source>
</evidence>
<gene>
    <name evidence="5" type="ordered locus">M5M_08985</name>
</gene>
<dbReference type="EMBL" id="CP003746">
    <property type="protein sequence ID" value="AFU98984.1"/>
    <property type="molecule type" value="Genomic_DNA"/>
</dbReference>
<dbReference type="eggNOG" id="ENOG5032U3R">
    <property type="taxonomic scope" value="Bacteria"/>
</dbReference>
<evidence type="ECO:0000256" key="3">
    <source>
        <dbReference type="ARBA" id="ARBA00022729"/>
    </source>
</evidence>
<feature type="signal peptide" evidence="4">
    <location>
        <begin position="1"/>
        <end position="18"/>
    </location>
</feature>
<evidence type="ECO:0000313" key="6">
    <source>
        <dbReference type="Proteomes" id="UP000000466"/>
    </source>
</evidence>
<dbReference type="Proteomes" id="UP000000466">
    <property type="component" value="Chromosome"/>
</dbReference>
<evidence type="ECO:0000256" key="4">
    <source>
        <dbReference type="SAM" id="SignalP"/>
    </source>
</evidence>
<dbReference type="STRING" id="1117647.M5M_08985"/>
<keyword evidence="3 4" id="KW-0732">Signal</keyword>
<reference evidence="5 6" key="1">
    <citation type="journal article" date="2013" name="Genome Announc.">
        <title>Complete genome sequence of Simiduia agarivorans SA1(T), a marine bacterium able to degrade a variety of polysaccharides.</title>
        <authorList>
            <person name="Lin S.Y."/>
            <person name="Shieh W.Y."/>
            <person name="Chen J.S."/>
            <person name="Tang S.L."/>
        </authorList>
    </citation>
    <scope>NUCLEOTIDE SEQUENCE [LARGE SCALE GENOMIC DNA]</scope>
    <source>
        <strain evidence="6">DSM 21679 / JCM 13881 / BCRC 17597 / SA1</strain>
    </source>
</reference>
<dbReference type="RefSeq" id="WP_015047149.1">
    <property type="nucleotide sequence ID" value="NC_018868.3"/>
</dbReference>
<evidence type="ECO:0000256" key="1">
    <source>
        <dbReference type="ARBA" id="ARBA00003989"/>
    </source>
</evidence>
<organism evidence="5 6">
    <name type="scientific">Simiduia agarivorans (strain DSM 21679 / JCM 13881 / BCRC 17597 / SA1)</name>
    <dbReference type="NCBI Taxonomy" id="1117647"/>
    <lineage>
        <taxon>Bacteria</taxon>
        <taxon>Pseudomonadati</taxon>
        <taxon>Pseudomonadota</taxon>
        <taxon>Gammaproteobacteria</taxon>
        <taxon>Cellvibrionales</taxon>
        <taxon>Cellvibrionaceae</taxon>
        <taxon>Simiduia</taxon>
    </lineage>
</organism>
<comment type="function">
    <text evidence="1">May be involved in the biogenesis of curli organelles.</text>
</comment>
<dbReference type="OrthoDB" id="1443407at2"/>
<accession>K4KIK7</accession>
<feature type="chain" id="PRO_5003878334" description="Curli production assembly/transport component CsgF" evidence="4">
    <location>
        <begin position="19"/>
        <end position="132"/>
    </location>
</feature>
<keyword evidence="6" id="KW-1185">Reference proteome</keyword>
<evidence type="ECO:0000256" key="2">
    <source>
        <dbReference type="ARBA" id="ARBA00014031"/>
    </source>
</evidence>
<name>K4KIK7_SIMAS</name>